<name>A0A8J7SK67_9BACT</name>
<comment type="caution">
    <text evidence="1">The sequence shown here is derived from an EMBL/GenBank/DDBJ whole genome shotgun (WGS) entry which is preliminary data.</text>
</comment>
<organism evidence="1 2">
    <name type="scientific">Persicirhabdus sediminis</name>
    <dbReference type="NCBI Taxonomy" id="454144"/>
    <lineage>
        <taxon>Bacteria</taxon>
        <taxon>Pseudomonadati</taxon>
        <taxon>Verrucomicrobiota</taxon>
        <taxon>Verrucomicrobiia</taxon>
        <taxon>Verrucomicrobiales</taxon>
        <taxon>Verrucomicrobiaceae</taxon>
        <taxon>Persicirhabdus</taxon>
    </lineage>
</organism>
<reference evidence="1" key="1">
    <citation type="submission" date="2021-01" db="EMBL/GenBank/DDBJ databases">
        <title>Modified the classification status of verrucomicrobia.</title>
        <authorList>
            <person name="Feng X."/>
        </authorList>
    </citation>
    <scope>NUCLEOTIDE SEQUENCE</scope>
    <source>
        <strain evidence="1">_KCTC 22039</strain>
    </source>
</reference>
<gene>
    <name evidence="1" type="ORF">JIN82_10325</name>
</gene>
<protein>
    <submittedName>
        <fullName evidence="1">Uncharacterized protein</fullName>
    </submittedName>
</protein>
<sequence length="171" mass="19432">MKITDFSVTVALADGEWKFENAEGLINSASLNLDRKKLLISVGADERLYELSDDGSEYRLNEKVKFPKVNYNAELSQRGLIGSEWQWITNDLAYAIATREDGDAIFGMYACIYNPEAQTLHALNPPLGSGQFVYFDMKNGIIKTYHTGRKKSEPRNSYYQLILESELETEE</sequence>
<evidence type="ECO:0000313" key="2">
    <source>
        <dbReference type="Proteomes" id="UP000624703"/>
    </source>
</evidence>
<dbReference type="Proteomes" id="UP000624703">
    <property type="component" value="Unassembled WGS sequence"/>
</dbReference>
<accession>A0A8J7SK67</accession>
<dbReference type="EMBL" id="JAENIM010000039">
    <property type="protein sequence ID" value="MBK1791546.1"/>
    <property type="molecule type" value="Genomic_DNA"/>
</dbReference>
<dbReference type="AlphaFoldDB" id="A0A8J7SK67"/>
<keyword evidence="2" id="KW-1185">Reference proteome</keyword>
<proteinExistence type="predicted"/>
<evidence type="ECO:0000313" key="1">
    <source>
        <dbReference type="EMBL" id="MBK1791546.1"/>
    </source>
</evidence>